<proteinExistence type="predicted"/>
<dbReference type="EMBL" id="VOQS01000005">
    <property type="protein sequence ID" value="TXC80412.1"/>
    <property type="molecule type" value="Genomic_DNA"/>
</dbReference>
<dbReference type="InterPro" id="IPR050707">
    <property type="entry name" value="HTH_MetabolicPath_Reg"/>
</dbReference>
<accession>A0A5C6V534</accession>
<dbReference type="SMART" id="SM00346">
    <property type="entry name" value="HTH_ICLR"/>
    <property type="match status" value="1"/>
</dbReference>
<evidence type="ECO:0000259" key="3">
    <source>
        <dbReference type="PROSITE" id="PS51077"/>
    </source>
</evidence>
<protein>
    <submittedName>
        <fullName evidence="5">Helix-turn-helix domain-containing protein</fullName>
    </submittedName>
</protein>
<gene>
    <name evidence="5" type="ORF">FRZ40_39745</name>
    <name evidence="4" type="ORF">V4C56_07880</name>
</gene>
<dbReference type="InterPro" id="IPR036390">
    <property type="entry name" value="WH_DNA-bd_sf"/>
</dbReference>
<dbReference type="PANTHER" id="PTHR30136:SF39">
    <property type="entry name" value="TRANSCRIPTIONAL REGULATORY PROTEIN"/>
    <property type="match status" value="1"/>
</dbReference>
<dbReference type="GO" id="GO:0003700">
    <property type="term" value="F:DNA-binding transcription factor activity"/>
    <property type="evidence" value="ECO:0007669"/>
    <property type="project" value="TreeGrafter"/>
</dbReference>
<dbReference type="Pfam" id="PF09339">
    <property type="entry name" value="HTH_IclR"/>
    <property type="match status" value="1"/>
</dbReference>
<keyword evidence="1" id="KW-0805">Transcription regulation</keyword>
<dbReference type="PROSITE" id="PS51077">
    <property type="entry name" value="HTH_ICLR"/>
    <property type="match status" value="1"/>
</dbReference>
<sequence>MSNTGVAAVEKVLSLLDCFQPGKESLSLAALAKTTGIPVTTVYRLMNSLERMSYVIRSDEGIYSPGHRLHYLGKLYEQSFSLSAMVEPTLRDLATATGASASYSVVERGRWLCLFRVDPVEGLRITRIPGDVRDFDNTPTSDVLRYWGLEEPVFDCAPALPIFKSGARNVHTAASALPVFGAGDQFLAALTLSGAASSLEAARTDGSSIARHVSAAMDLSRRLGASAALCERVYSQATSGSST</sequence>
<evidence type="ECO:0000313" key="5">
    <source>
        <dbReference type="EMBL" id="TXC80412.1"/>
    </source>
</evidence>
<evidence type="ECO:0000313" key="6">
    <source>
        <dbReference type="Proteomes" id="UP000321776"/>
    </source>
</evidence>
<organism evidence="5 6">
    <name type="scientific">Paraburkholderia azotifigens</name>
    <dbReference type="NCBI Taxonomy" id="2057004"/>
    <lineage>
        <taxon>Bacteria</taxon>
        <taxon>Pseudomonadati</taxon>
        <taxon>Pseudomonadota</taxon>
        <taxon>Betaproteobacteria</taxon>
        <taxon>Burkholderiales</taxon>
        <taxon>Burkholderiaceae</taxon>
        <taxon>Paraburkholderia</taxon>
    </lineage>
</organism>
<dbReference type="InterPro" id="IPR005471">
    <property type="entry name" value="Tscrpt_reg_IclR_N"/>
</dbReference>
<dbReference type="Proteomes" id="UP001481677">
    <property type="component" value="Unassembled WGS sequence"/>
</dbReference>
<dbReference type="EMBL" id="JAZHGA010000004">
    <property type="protein sequence ID" value="MEM5339554.1"/>
    <property type="molecule type" value="Genomic_DNA"/>
</dbReference>
<dbReference type="Gene3D" id="1.10.10.10">
    <property type="entry name" value="Winged helix-like DNA-binding domain superfamily/Winged helix DNA-binding domain"/>
    <property type="match status" value="1"/>
</dbReference>
<dbReference type="SUPFAM" id="SSF55781">
    <property type="entry name" value="GAF domain-like"/>
    <property type="match status" value="1"/>
</dbReference>
<feature type="domain" description="HTH iclR-type" evidence="3">
    <location>
        <begin position="6"/>
        <end position="67"/>
    </location>
</feature>
<dbReference type="InterPro" id="IPR029016">
    <property type="entry name" value="GAF-like_dom_sf"/>
</dbReference>
<keyword evidence="7" id="KW-1185">Reference proteome</keyword>
<evidence type="ECO:0000313" key="4">
    <source>
        <dbReference type="EMBL" id="MEM5339554.1"/>
    </source>
</evidence>
<evidence type="ECO:0000313" key="7">
    <source>
        <dbReference type="Proteomes" id="UP001481677"/>
    </source>
</evidence>
<evidence type="ECO:0000256" key="1">
    <source>
        <dbReference type="ARBA" id="ARBA00023015"/>
    </source>
</evidence>
<dbReference type="Proteomes" id="UP000321776">
    <property type="component" value="Unassembled WGS sequence"/>
</dbReference>
<reference evidence="4 7" key="3">
    <citation type="submission" date="2024-01" db="EMBL/GenBank/DDBJ databases">
        <title>The diversity of rhizobia nodulating Mimosa spp. in eleven states of Brazil covering several biomes is determined by host plant, location, and edaphic factors.</title>
        <authorList>
            <person name="Rouws L."/>
            <person name="Barauna A."/>
            <person name="Beukes C."/>
            <person name="De Faria S.M."/>
            <person name="Gross E."/>
            <person name="Dos Reis Junior F.B."/>
            <person name="Simon M."/>
            <person name="Maluk M."/>
            <person name="Odee D.W."/>
            <person name="Kenicer G."/>
            <person name="Young J.P.W."/>
            <person name="Reis V.M."/>
            <person name="Zilli J."/>
            <person name="James E.K."/>
        </authorList>
    </citation>
    <scope>NUCLEOTIDE SEQUENCE [LARGE SCALE GENOMIC DNA]</scope>
    <source>
        <strain evidence="4 7">JPY530</strain>
    </source>
</reference>
<comment type="caution">
    <text evidence="5">The sequence shown here is derived from an EMBL/GenBank/DDBJ whole genome shotgun (WGS) entry which is preliminary data.</text>
</comment>
<dbReference type="GO" id="GO:0045892">
    <property type="term" value="P:negative regulation of DNA-templated transcription"/>
    <property type="evidence" value="ECO:0007669"/>
    <property type="project" value="TreeGrafter"/>
</dbReference>
<dbReference type="Gene3D" id="3.30.450.40">
    <property type="match status" value="1"/>
</dbReference>
<dbReference type="SUPFAM" id="SSF46785">
    <property type="entry name" value="Winged helix' DNA-binding domain"/>
    <property type="match status" value="1"/>
</dbReference>
<dbReference type="AlphaFoldDB" id="A0A5C6V534"/>
<dbReference type="RefSeq" id="WP_147237943.1">
    <property type="nucleotide sequence ID" value="NZ_JAZHFZ010000004.1"/>
</dbReference>
<reference evidence="5" key="2">
    <citation type="submission" date="2019-08" db="EMBL/GenBank/DDBJ databases">
        <authorList>
            <person name="Im W.-T."/>
        </authorList>
    </citation>
    <scope>NUCLEOTIDE SEQUENCE</scope>
    <source>
        <strain evidence="5">NF 2-5-3</strain>
    </source>
</reference>
<dbReference type="InterPro" id="IPR036388">
    <property type="entry name" value="WH-like_DNA-bd_sf"/>
</dbReference>
<dbReference type="GO" id="GO:0003677">
    <property type="term" value="F:DNA binding"/>
    <property type="evidence" value="ECO:0007669"/>
    <property type="project" value="InterPro"/>
</dbReference>
<dbReference type="PANTHER" id="PTHR30136">
    <property type="entry name" value="HELIX-TURN-HELIX TRANSCRIPTIONAL REGULATOR, ICLR FAMILY"/>
    <property type="match status" value="1"/>
</dbReference>
<keyword evidence="2" id="KW-0804">Transcription</keyword>
<reference evidence="5 6" key="1">
    <citation type="journal article" date="2018" name="Int. J. Syst. Evol. Microbiol.">
        <title>Paraburkholderia azotifigens sp. nov., a nitrogen-fixing bacterium isolated from paddy soil.</title>
        <authorList>
            <person name="Choi G.M."/>
            <person name="Im W.T."/>
        </authorList>
    </citation>
    <scope>NUCLEOTIDE SEQUENCE [LARGE SCALE GENOMIC DNA]</scope>
    <source>
        <strain evidence="5 6">NF 2-5-3</strain>
    </source>
</reference>
<evidence type="ECO:0000256" key="2">
    <source>
        <dbReference type="ARBA" id="ARBA00023163"/>
    </source>
</evidence>
<name>A0A5C6V534_9BURK</name>